<evidence type="ECO:0000313" key="2">
    <source>
        <dbReference type="Proteomes" id="UP000199634"/>
    </source>
</evidence>
<dbReference type="Proteomes" id="UP000199634">
    <property type="component" value="Unassembled WGS sequence"/>
</dbReference>
<protein>
    <submittedName>
        <fullName evidence="1">Uncharacterized protein</fullName>
    </submittedName>
</protein>
<dbReference type="STRING" id="1159016.SAMN02927937_00455"/>
<proteinExistence type="predicted"/>
<evidence type="ECO:0000313" key="1">
    <source>
        <dbReference type="EMBL" id="SEH61151.1"/>
    </source>
</evidence>
<organism evidence="1 2">
    <name type="scientific">Paenimyroides marinum</name>
    <dbReference type="NCBI Taxonomy" id="1159016"/>
    <lineage>
        <taxon>Bacteria</taxon>
        <taxon>Pseudomonadati</taxon>
        <taxon>Bacteroidota</taxon>
        <taxon>Flavobacteriia</taxon>
        <taxon>Flavobacteriales</taxon>
        <taxon>Flavobacteriaceae</taxon>
        <taxon>Paenimyroides</taxon>
    </lineage>
</organism>
<dbReference type="EMBL" id="FNXE01000004">
    <property type="protein sequence ID" value="SEH61151.1"/>
    <property type="molecule type" value="Genomic_DNA"/>
</dbReference>
<accession>A0A1H6JMZ9</accession>
<gene>
    <name evidence="1" type="ORF">SAMN02927937_00455</name>
</gene>
<keyword evidence="2" id="KW-1185">Reference proteome</keyword>
<dbReference type="AlphaFoldDB" id="A0A1H6JMZ9"/>
<dbReference type="RefSeq" id="WP_091095884.1">
    <property type="nucleotide sequence ID" value="NZ_FNXE01000004.1"/>
</dbReference>
<sequence length="170" mass="20239">MKRLFQIAIDLNISVERLILDLQKVSDKTFNRNTKLNDYEISFLSEQYNKSKEVKAEVEKRKKTFGYDIDENFIFTDKEIDEFTDLYEHYSQLIKEITELINKENKYWALDNYEINALLKLKYKMVSEIQKEMENERCVNNKFVNNHLDDSFKWGGLSGEEAHIGLSNTD</sequence>
<reference evidence="1 2" key="1">
    <citation type="submission" date="2016-10" db="EMBL/GenBank/DDBJ databases">
        <authorList>
            <person name="de Groot N.N."/>
        </authorList>
    </citation>
    <scope>NUCLEOTIDE SEQUENCE [LARGE SCALE GENOMIC DNA]</scope>
    <source>
        <strain evidence="1 2">CGMCC 1.10825</strain>
    </source>
</reference>
<name>A0A1H6JMZ9_9FLAO</name>